<dbReference type="Proteomes" id="UP001348492">
    <property type="component" value="Chromosome"/>
</dbReference>
<sequence length="122" mass="13789">MLHTSLDYILVRSFPECAIMLLVGCYFLNLKISIGTLCKKTLMLGIIQSFIRMLPISFGIHTIIGMALVLFILVDVSKNSFMNCIMALCKLFLCLIFSEFIYISLLTKVFNVSRNALVNIIL</sequence>
<keyword evidence="1" id="KW-0472">Membrane</keyword>
<proteinExistence type="predicted"/>
<evidence type="ECO:0000313" key="3">
    <source>
        <dbReference type="Proteomes" id="UP001348492"/>
    </source>
</evidence>
<feature type="transmembrane region" description="Helical" evidence="1">
    <location>
        <begin position="80"/>
        <end position="105"/>
    </location>
</feature>
<protein>
    <submittedName>
        <fullName evidence="2">Uncharacterized protein</fullName>
    </submittedName>
</protein>
<organism evidence="2 3">
    <name type="scientific">Terrisporobacter glycolicus ATCC 14880 = DSM 1288</name>
    <dbReference type="NCBI Taxonomy" id="1121315"/>
    <lineage>
        <taxon>Bacteria</taxon>
        <taxon>Bacillati</taxon>
        <taxon>Bacillota</taxon>
        <taxon>Clostridia</taxon>
        <taxon>Peptostreptococcales</taxon>
        <taxon>Peptostreptococcaceae</taxon>
        <taxon>Terrisporobacter</taxon>
    </lineage>
</organism>
<keyword evidence="1" id="KW-1133">Transmembrane helix</keyword>
<keyword evidence="1" id="KW-0812">Transmembrane</keyword>
<dbReference type="EMBL" id="CP117523">
    <property type="protein sequence ID" value="WWD85165.1"/>
    <property type="molecule type" value="Genomic_DNA"/>
</dbReference>
<feature type="transmembrane region" description="Helical" evidence="1">
    <location>
        <begin position="50"/>
        <end position="74"/>
    </location>
</feature>
<reference evidence="2 3" key="1">
    <citation type="journal article" date="2023" name="PLoS ONE">
        <title>Genome-based metabolic and phylogenomic analysis of three Terrisporobacter species.</title>
        <authorList>
            <person name="Boer T."/>
            <person name="Bengelsdorf F.R."/>
            <person name="Bomeke M."/>
            <person name="Daniel R."/>
            <person name="Poehlein A."/>
        </authorList>
    </citation>
    <scope>NUCLEOTIDE SEQUENCE [LARGE SCALE GENOMIC DNA]</scope>
    <source>
        <strain evidence="2 3">DSM 1288</strain>
    </source>
</reference>
<name>A0ABZ2EYY6_9FIRM</name>
<accession>A0ABZ2EYY6</accession>
<feature type="transmembrane region" description="Helical" evidence="1">
    <location>
        <begin position="18"/>
        <end position="38"/>
    </location>
</feature>
<evidence type="ECO:0000313" key="2">
    <source>
        <dbReference type="EMBL" id="WWD85165.1"/>
    </source>
</evidence>
<keyword evidence="3" id="KW-1185">Reference proteome</keyword>
<evidence type="ECO:0000256" key="1">
    <source>
        <dbReference type="SAM" id="Phobius"/>
    </source>
</evidence>
<gene>
    <name evidence="2" type="ORF">TEGL_36190</name>
</gene>
<dbReference type="RefSeq" id="WP_018592164.1">
    <property type="nucleotide sequence ID" value="NZ_AUUB01000014.1"/>
</dbReference>